<dbReference type="EMBL" id="MHPJ01000009">
    <property type="protein sequence ID" value="OGZ79065.1"/>
    <property type="molecule type" value="Genomic_DNA"/>
</dbReference>
<keyword evidence="2" id="KW-0863">Zinc-finger</keyword>
<evidence type="ECO:0000256" key="3">
    <source>
        <dbReference type="ARBA" id="ARBA00022833"/>
    </source>
</evidence>
<dbReference type="STRING" id="1802223.A2358_03695"/>
<dbReference type="PROSITE" id="PS01102">
    <property type="entry name" value="ZF_DKSA_1"/>
    <property type="match status" value="1"/>
</dbReference>
<feature type="domain" description="Zinc finger DksA/TraR C4-type" evidence="5">
    <location>
        <begin position="85"/>
        <end position="120"/>
    </location>
</feature>
<proteinExistence type="predicted"/>
<dbReference type="PROSITE" id="PS51128">
    <property type="entry name" value="ZF_DKSA_2"/>
    <property type="match status" value="1"/>
</dbReference>
<evidence type="ECO:0000256" key="1">
    <source>
        <dbReference type="ARBA" id="ARBA00022723"/>
    </source>
</evidence>
<dbReference type="Proteomes" id="UP000178650">
    <property type="component" value="Unassembled WGS sequence"/>
</dbReference>
<keyword evidence="3" id="KW-0862">Zinc</keyword>
<dbReference type="InterPro" id="IPR000962">
    <property type="entry name" value="Znf_DskA_TraR"/>
</dbReference>
<organism evidence="6 7">
    <name type="scientific">Candidatus Staskawiczbacteria bacterium RIFOXYB1_FULL_37_44</name>
    <dbReference type="NCBI Taxonomy" id="1802223"/>
    <lineage>
        <taxon>Bacteria</taxon>
        <taxon>Candidatus Staskawicziibacteriota</taxon>
    </lineage>
</organism>
<comment type="caution">
    <text evidence="6">The sequence shown here is derived from an EMBL/GenBank/DDBJ whole genome shotgun (WGS) entry which is preliminary data.</text>
</comment>
<dbReference type="GO" id="GO:0008270">
    <property type="term" value="F:zinc ion binding"/>
    <property type="evidence" value="ECO:0007669"/>
    <property type="project" value="UniProtKB-KW"/>
</dbReference>
<dbReference type="PANTHER" id="PTHR33823:SF4">
    <property type="entry name" value="GENERAL STRESS PROTEIN 16O"/>
    <property type="match status" value="1"/>
</dbReference>
<name>A0A1G2IW70_9BACT</name>
<dbReference type="PANTHER" id="PTHR33823">
    <property type="entry name" value="RNA POLYMERASE-BINDING TRANSCRIPTION FACTOR DKSA-RELATED"/>
    <property type="match status" value="1"/>
</dbReference>
<dbReference type="SUPFAM" id="SSF57716">
    <property type="entry name" value="Glucocorticoid receptor-like (DNA-binding domain)"/>
    <property type="match status" value="1"/>
</dbReference>
<evidence type="ECO:0000259" key="5">
    <source>
        <dbReference type="Pfam" id="PF01258"/>
    </source>
</evidence>
<evidence type="ECO:0000313" key="6">
    <source>
        <dbReference type="EMBL" id="OGZ79065.1"/>
    </source>
</evidence>
<dbReference type="Pfam" id="PF01258">
    <property type="entry name" value="zf-dskA_traR"/>
    <property type="match status" value="1"/>
</dbReference>
<reference evidence="6 7" key="1">
    <citation type="journal article" date="2016" name="Nat. Commun.">
        <title>Thousands of microbial genomes shed light on interconnected biogeochemical processes in an aquifer system.</title>
        <authorList>
            <person name="Anantharaman K."/>
            <person name="Brown C.T."/>
            <person name="Hug L.A."/>
            <person name="Sharon I."/>
            <person name="Castelle C.J."/>
            <person name="Probst A.J."/>
            <person name="Thomas B.C."/>
            <person name="Singh A."/>
            <person name="Wilkins M.J."/>
            <person name="Karaoz U."/>
            <person name="Brodie E.L."/>
            <person name="Williams K.H."/>
            <person name="Hubbard S.S."/>
            <person name="Banfield J.F."/>
        </authorList>
    </citation>
    <scope>NUCLEOTIDE SEQUENCE [LARGE SCALE GENOMIC DNA]</scope>
</reference>
<feature type="zinc finger region" description="dksA C4-type" evidence="4">
    <location>
        <begin position="90"/>
        <end position="114"/>
    </location>
</feature>
<dbReference type="AlphaFoldDB" id="A0A1G2IW70"/>
<accession>A0A1G2IW70</accession>
<evidence type="ECO:0000256" key="2">
    <source>
        <dbReference type="ARBA" id="ARBA00022771"/>
    </source>
</evidence>
<protein>
    <recommendedName>
        <fullName evidence="5">Zinc finger DksA/TraR C4-type domain-containing protein</fullName>
    </recommendedName>
</protein>
<dbReference type="InterPro" id="IPR020458">
    <property type="entry name" value="Znf_DskA_TraR_CS"/>
</dbReference>
<keyword evidence="1" id="KW-0479">Metal-binding</keyword>
<sequence>MRGIAMRKEMLAVYRLALVKKLQALIGAQISDRAILGADDGRLGNADLPAMALHAAETEVSAVLVTERGNELRHVKAALERVGDGTFGFCEMCSMPIPQVRLKVVPHATRCVACQREAERRLCIFQREPDTLLNLQDPDFAEIDFTGLESCTRF</sequence>
<dbReference type="Gene3D" id="1.20.120.910">
    <property type="entry name" value="DksA, coiled-coil domain"/>
    <property type="match status" value="1"/>
</dbReference>
<evidence type="ECO:0000256" key="4">
    <source>
        <dbReference type="PROSITE-ProRule" id="PRU00510"/>
    </source>
</evidence>
<evidence type="ECO:0000313" key="7">
    <source>
        <dbReference type="Proteomes" id="UP000178650"/>
    </source>
</evidence>
<gene>
    <name evidence="6" type="ORF">A2358_03695</name>
</gene>